<dbReference type="RefSeq" id="WP_115069156.1">
    <property type="nucleotide sequence ID" value="NZ_UHID01000007.1"/>
</dbReference>
<evidence type="ECO:0000313" key="3">
    <source>
        <dbReference type="Proteomes" id="UP000254150"/>
    </source>
</evidence>
<proteinExistence type="predicted"/>
<gene>
    <name evidence="2" type="primary">acoR</name>
    <name evidence="2" type="ORF">NCTC7807_04032</name>
</gene>
<organism evidence="2 3">
    <name type="scientific">Streptomyces griseus</name>
    <dbReference type="NCBI Taxonomy" id="1911"/>
    <lineage>
        <taxon>Bacteria</taxon>
        <taxon>Bacillati</taxon>
        <taxon>Actinomycetota</taxon>
        <taxon>Actinomycetes</taxon>
        <taxon>Kitasatosporales</taxon>
        <taxon>Streptomycetaceae</taxon>
        <taxon>Streptomyces</taxon>
    </lineage>
</organism>
<dbReference type="InterPro" id="IPR029016">
    <property type="entry name" value="GAF-like_dom_sf"/>
</dbReference>
<evidence type="ECO:0000313" key="2">
    <source>
        <dbReference type="EMBL" id="SUP59969.1"/>
    </source>
</evidence>
<name>A0A380P431_STRGR</name>
<feature type="domain" description="GAF" evidence="1">
    <location>
        <begin position="99"/>
        <end position="218"/>
    </location>
</feature>
<dbReference type="AlphaFoldDB" id="A0A380P431"/>
<evidence type="ECO:0000259" key="1">
    <source>
        <dbReference type="Pfam" id="PF01590"/>
    </source>
</evidence>
<dbReference type="Pfam" id="PF01590">
    <property type="entry name" value="GAF"/>
    <property type="match status" value="1"/>
</dbReference>
<sequence length="429" mass="45973">MTQAAIDLGRLAGRDVGRAARLTAEAHAAALSGKAPAVPPRPEIGASWERMLRRGVDPERAVRPRPLSSTELAERRQRSHLAEVLPLLRDGLVSVAESAQHVMVVCDADGVVLWREGHQAVLRHADAIGLAPGTDWREATSGTNGLGTPLVARRPVQVFSAEHFVRTHHRWTCSGAPITDPRDGRLLGVVDVSGLLDTLHPAMLKLVESVAKLAEAELRARHLRSLERLRSVSAPLLARIGGRAVAVDETGWVAAVTGMAPVDRLPLPRRLSAGPVRLSPLGLCSAEPLPGGWLLRPAARPRPGAARLSLDLSEPGRPSLTVAGGIGSWTHDLSPRHAELLFLLAGEEAGASAAALAEAVFGDPGRRVTVRAELSRMRRYLGELLEHRPYRFREGTGVEVVLPEDRSALLPHSLAPAVVRARAEAAPRR</sequence>
<dbReference type="Gene3D" id="3.30.450.40">
    <property type="match status" value="1"/>
</dbReference>
<protein>
    <submittedName>
        <fullName evidence="2">Regulatory protein</fullName>
    </submittedName>
</protein>
<dbReference type="EMBL" id="UHID01000007">
    <property type="protein sequence ID" value="SUP59969.1"/>
    <property type="molecule type" value="Genomic_DNA"/>
</dbReference>
<reference evidence="2 3" key="1">
    <citation type="submission" date="2018-06" db="EMBL/GenBank/DDBJ databases">
        <authorList>
            <consortium name="Pathogen Informatics"/>
            <person name="Doyle S."/>
        </authorList>
    </citation>
    <scope>NUCLEOTIDE SEQUENCE [LARGE SCALE GENOMIC DNA]</scope>
    <source>
        <strain evidence="2 3">NCTC7807</strain>
    </source>
</reference>
<dbReference type="InterPro" id="IPR003018">
    <property type="entry name" value="GAF"/>
</dbReference>
<dbReference type="Proteomes" id="UP000254150">
    <property type="component" value="Unassembled WGS sequence"/>
</dbReference>
<accession>A0A380P431</accession>